<evidence type="ECO:0000313" key="2">
    <source>
        <dbReference type="EMBL" id="KYD23179.1"/>
    </source>
</evidence>
<dbReference type="EMBL" id="LQYT01000001">
    <property type="protein sequence ID" value="KYD23179.1"/>
    <property type="molecule type" value="Genomic_DNA"/>
</dbReference>
<evidence type="ECO:0000313" key="3">
    <source>
        <dbReference type="Proteomes" id="UP000075683"/>
    </source>
</evidence>
<dbReference type="InterPro" id="IPR024414">
    <property type="entry name" value="Uncharacterised_PrgI"/>
</dbReference>
<dbReference type="OrthoDB" id="2925430at2"/>
<evidence type="ECO:0000256" key="1">
    <source>
        <dbReference type="SAM" id="Phobius"/>
    </source>
</evidence>
<evidence type="ECO:0008006" key="4">
    <source>
        <dbReference type="Google" id="ProtNLM"/>
    </source>
</evidence>
<proteinExistence type="predicted"/>
<comment type="caution">
    <text evidence="2">The sequence shown here is derived from an EMBL/GenBank/DDBJ whole genome shotgun (WGS) entry which is preliminary data.</text>
</comment>
<dbReference type="Proteomes" id="UP000075683">
    <property type="component" value="Unassembled WGS sequence"/>
</dbReference>
<reference evidence="2 3" key="1">
    <citation type="submission" date="2016-01" db="EMBL/GenBank/DDBJ databases">
        <title>Draft Genome Sequences of Seven Thermophilic Sporeformers Isolated from Foods.</title>
        <authorList>
            <person name="Berendsen E.M."/>
            <person name="Wells-Bennik M.H."/>
            <person name="Krawcyk A.O."/>
            <person name="De Jong A."/>
            <person name="Holsappel S."/>
            <person name="Eijlander R.T."/>
            <person name="Kuipers O.P."/>
        </authorList>
    </citation>
    <scope>NUCLEOTIDE SEQUENCE [LARGE SCALE GENOMIC DNA]</scope>
    <source>
        <strain evidence="2 3">B4135</strain>
    </source>
</reference>
<keyword evidence="1" id="KW-0472">Membrane</keyword>
<dbReference type="Pfam" id="PF12666">
    <property type="entry name" value="PrgI"/>
    <property type="match status" value="1"/>
</dbReference>
<dbReference type="AlphaFoldDB" id="A0A150MFT9"/>
<dbReference type="RefSeq" id="WP_061567817.1">
    <property type="nucleotide sequence ID" value="NZ_LQYT01000001.1"/>
</dbReference>
<sequence length="114" mass="13281">MRKVTVPIDMSSEQKSILGIISTRQLIYLLSGGAIIYVYVPLVFKMFPNFILGFVFSIISTFPVLITVFVLGFLKKNKYHLNFDHYLLIKLGYKKQLGIWRKGKKPKEWMVNLH</sequence>
<accession>A0A150MFT9</accession>
<name>A0A150MFT9_9BACI</name>
<keyword evidence="1" id="KW-1133">Transmembrane helix</keyword>
<protein>
    <recommendedName>
        <fullName evidence="4">PrgI family protein</fullName>
    </recommendedName>
</protein>
<organism evidence="2 3">
    <name type="scientific">Caldibacillus debilis</name>
    <dbReference type="NCBI Taxonomy" id="301148"/>
    <lineage>
        <taxon>Bacteria</taxon>
        <taxon>Bacillati</taxon>
        <taxon>Bacillota</taxon>
        <taxon>Bacilli</taxon>
        <taxon>Bacillales</taxon>
        <taxon>Bacillaceae</taxon>
        <taxon>Caldibacillus</taxon>
    </lineage>
</organism>
<gene>
    <name evidence="2" type="ORF">B4135_1002</name>
</gene>
<feature type="transmembrane region" description="Helical" evidence="1">
    <location>
        <begin position="26"/>
        <end position="44"/>
    </location>
</feature>
<feature type="transmembrane region" description="Helical" evidence="1">
    <location>
        <begin position="50"/>
        <end position="74"/>
    </location>
</feature>
<dbReference type="STRING" id="301148.B4135_1002"/>
<keyword evidence="1" id="KW-0812">Transmembrane</keyword>